<keyword evidence="7" id="KW-0406">Ion transport</keyword>
<keyword evidence="6 9" id="KW-1133">Transmembrane helix</keyword>
<keyword evidence="3" id="KW-0813">Transport</keyword>
<dbReference type="EMBL" id="JAAGAX010000511">
    <property type="protein sequence ID" value="KAF2282103.1"/>
    <property type="molecule type" value="Genomic_DNA"/>
</dbReference>
<evidence type="ECO:0000256" key="4">
    <source>
        <dbReference type="ARBA" id="ARBA00022692"/>
    </source>
</evidence>
<evidence type="ECO:0000259" key="11">
    <source>
        <dbReference type="Pfam" id="PF01545"/>
    </source>
</evidence>
<dbReference type="SUPFAM" id="SSF160240">
    <property type="entry name" value="Cation efflux protein cytoplasmic domain-like"/>
    <property type="match status" value="1"/>
</dbReference>
<evidence type="ECO:0000256" key="8">
    <source>
        <dbReference type="ARBA" id="ARBA00023136"/>
    </source>
</evidence>
<feature type="transmembrane region" description="Helical" evidence="9">
    <location>
        <begin position="167"/>
        <end position="184"/>
    </location>
</feature>
<evidence type="ECO:0000259" key="12">
    <source>
        <dbReference type="Pfam" id="PF16916"/>
    </source>
</evidence>
<feature type="transmembrane region" description="Helical" evidence="9">
    <location>
        <begin position="99"/>
        <end position="123"/>
    </location>
</feature>
<evidence type="ECO:0000313" key="14">
    <source>
        <dbReference type="Proteomes" id="UP000467840"/>
    </source>
</evidence>
<evidence type="ECO:0000256" key="6">
    <source>
        <dbReference type="ARBA" id="ARBA00022989"/>
    </source>
</evidence>
<feature type="domain" description="Cation efflux protein transmembrane" evidence="11">
    <location>
        <begin position="3"/>
        <end position="192"/>
    </location>
</feature>
<keyword evidence="10" id="KW-0732">Signal</keyword>
<reference evidence="13 14" key="1">
    <citation type="journal article" date="2020" name="Mol. Plant">
        <title>The Chromosome-Based Rubber Tree Genome Provides New Insights into Spurge Genome Evolution and Rubber Biosynthesis.</title>
        <authorList>
            <person name="Liu J."/>
            <person name="Shi C."/>
            <person name="Shi C.C."/>
            <person name="Li W."/>
            <person name="Zhang Q.J."/>
            <person name="Zhang Y."/>
            <person name="Li K."/>
            <person name="Lu H.F."/>
            <person name="Shi C."/>
            <person name="Zhu S.T."/>
            <person name="Xiao Z.Y."/>
            <person name="Nan H."/>
            <person name="Yue Y."/>
            <person name="Zhu X.G."/>
            <person name="Wu Y."/>
            <person name="Hong X.N."/>
            <person name="Fan G.Y."/>
            <person name="Tong Y."/>
            <person name="Zhang D."/>
            <person name="Mao C.L."/>
            <person name="Liu Y.L."/>
            <person name="Hao S.J."/>
            <person name="Liu W.Q."/>
            <person name="Lv M.Q."/>
            <person name="Zhang H.B."/>
            <person name="Liu Y."/>
            <person name="Hu-Tang G.R."/>
            <person name="Wang J.P."/>
            <person name="Wang J.H."/>
            <person name="Sun Y.H."/>
            <person name="Ni S.B."/>
            <person name="Chen W.B."/>
            <person name="Zhang X.C."/>
            <person name="Jiao Y.N."/>
            <person name="Eichler E.E."/>
            <person name="Li G.H."/>
            <person name="Liu X."/>
            <person name="Gao L.Z."/>
        </authorList>
    </citation>
    <scope>NUCLEOTIDE SEQUENCE [LARGE SCALE GENOMIC DNA]</scope>
    <source>
        <strain evidence="14">cv. GT1</strain>
        <tissue evidence="13">Leaf</tissue>
    </source>
</reference>
<keyword evidence="5" id="KW-0862">Zinc</keyword>
<evidence type="ECO:0000256" key="5">
    <source>
        <dbReference type="ARBA" id="ARBA00022906"/>
    </source>
</evidence>
<dbReference type="Pfam" id="PF01545">
    <property type="entry name" value="Cation_efflux"/>
    <property type="match status" value="1"/>
</dbReference>
<dbReference type="AlphaFoldDB" id="A0A6A6K197"/>
<dbReference type="GO" id="GO:0005886">
    <property type="term" value="C:plasma membrane"/>
    <property type="evidence" value="ECO:0007669"/>
    <property type="project" value="TreeGrafter"/>
</dbReference>
<dbReference type="GO" id="GO:0005385">
    <property type="term" value="F:zinc ion transmembrane transporter activity"/>
    <property type="evidence" value="ECO:0007669"/>
    <property type="project" value="TreeGrafter"/>
</dbReference>
<comment type="subcellular location">
    <subcellularLocation>
        <location evidence="1">Membrane</location>
        <topology evidence="1">Multi-pass membrane protein</topology>
    </subcellularLocation>
</comment>
<dbReference type="InterPro" id="IPR036837">
    <property type="entry name" value="Cation_efflux_CTD_sf"/>
</dbReference>
<proteinExistence type="inferred from homology"/>
<evidence type="ECO:0000256" key="3">
    <source>
        <dbReference type="ARBA" id="ARBA00022448"/>
    </source>
</evidence>
<feature type="signal peptide" evidence="10">
    <location>
        <begin position="1"/>
        <end position="21"/>
    </location>
</feature>
<keyword evidence="14" id="KW-1185">Reference proteome</keyword>
<protein>
    <recommendedName>
        <fullName evidence="15">Cation efflux protein cytoplasmic domain-containing protein</fullName>
    </recommendedName>
</protein>
<gene>
    <name evidence="13" type="ORF">GH714_042927</name>
</gene>
<dbReference type="InterPro" id="IPR008869">
    <property type="entry name" value="MlaC/ttg2D"/>
</dbReference>
<keyword evidence="8 9" id="KW-0472">Membrane</keyword>
<dbReference type="Pfam" id="PF16916">
    <property type="entry name" value="ZT_dimer"/>
    <property type="match status" value="1"/>
</dbReference>
<feature type="transmembrane region" description="Helical" evidence="9">
    <location>
        <begin position="68"/>
        <end position="87"/>
    </location>
</feature>
<dbReference type="Gene3D" id="3.10.450.710">
    <property type="entry name" value="Tgt2/MlaC"/>
    <property type="match status" value="1"/>
</dbReference>
<dbReference type="InterPro" id="IPR058533">
    <property type="entry name" value="Cation_efflux_TM"/>
</dbReference>
<dbReference type="Pfam" id="PF05494">
    <property type="entry name" value="MlaC"/>
    <property type="match status" value="1"/>
</dbReference>
<organism evidence="13 14">
    <name type="scientific">Hevea brasiliensis</name>
    <name type="common">Para rubber tree</name>
    <name type="synonym">Siphonia brasiliensis</name>
    <dbReference type="NCBI Taxonomy" id="3981"/>
    <lineage>
        <taxon>Eukaryota</taxon>
        <taxon>Viridiplantae</taxon>
        <taxon>Streptophyta</taxon>
        <taxon>Embryophyta</taxon>
        <taxon>Tracheophyta</taxon>
        <taxon>Spermatophyta</taxon>
        <taxon>Magnoliopsida</taxon>
        <taxon>eudicotyledons</taxon>
        <taxon>Gunneridae</taxon>
        <taxon>Pentapetalae</taxon>
        <taxon>rosids</taxon>
        <taxon>fabids</taxon>
        <taxon>Malpighiales</taxon>
        <taxon>Euphorbiaceae</taxon>
        <taxon>Crotonoideae</taxon>
        <taxon>Micrandreae</taxon>
        <taxon>Hevea</taxon>
    </lineage>
</organism>
<keyword evidence="5" id="KW-0864">Zinc transport</keyword>
<dbReference type="Gene3D" id="1.20.1510.10">
    <property type="entry name" value="Cation efflux protein transmembrane domain"/>
    <property type="match status" value="1"/>
</dbReference>
<evidence type="ECO:0000256" key="7">
    <source>
        <dbReference type="ARBA" id="ARBA00023065"/>
    </source>
</evidence>
<dbReference type="PANTHER" id="PTHR11562:SF17">
    <property type="entry name" value="RE54080P-RELATED"/>
    <property type="match status" value="1"/>
</dbReference>
<dbReference type="InterPro" id="IPR027469">
    <property type="entry name" value="Cation_efflux_TMD_sf"/>
</dbReference>
<evidence type="ECO:0000256" key="9">
    <source>
        <dbReference type="SAM" id="Phobius"/>
    </source>
</evidence>
<evidence type="ECO:0000256" key="1">
    <source>
        <dbReference type="ARBA" id="ARBA00004141"/>
    </source>
</evidence>
<sequence length="513" mass="56439">MALSMVVVAVAMAAEVIGGLASNSLALLSDAGHMLTDLVALTLSWLAYKFAAKESDACRSYGYHRFQVMAAFVNGVSLFVVAILIVCESAKRFIYPVEVHWQIMLMVALLGLVANVTVLVILYRKNEHNLNIKSAVLHVLGDLLSSVAAVVSSIVIMLSGWQIVDPLLSVFASIMMFCSAFKIVKSSGNILLEGKPENIDIEEVKDSILSNIPAVIDVHHVHLWSLTNNYPIMTMHVKVPTPLISNEAHSALLISIKKLLNEKFGIPHVTIEITTGSIALHILPRRVLMYKRYTDVGCVLAVCLAFISLVSLGGFTTRFETCSNHQEICGFIESLKTRVYSIVSKGGETVDTLLEEVVNGALDLNGIAKFAMGSHWKTANPLQRERFVGTYGRYIRGVYIRQLRMHAFHVMRIMSVRLVDDGTYAVRVRLARRGYSDDFIVIEFHVVDGGKLGICDMKINNFISTAITQRSIVDDIIKKYGIDGAISHFEIENEKAPMNSIGGLRPQTAGATS</sequence>
<dbReference type="PANTHER" id="PTHR11562">
    <property type="entry name" value="CATION EFFLUX PROTEIN/ ZINC TRANSPORTER"/>
    <property type="match status" value="1"/>
</dbReference>
<dbReference type="InterPro" id="IPR027470">
    <property type="entry name" value="Cation_efflux_CTD"/>
</dbReference>
<comment type="caution">
    <text evidence="13">The sequence shown here is derived from an EMBL/GenBank/DDBJ whole genome shotgun (WGS) entry which is preliminary data.</text>
</comment>
<evidence type="ECO:0000313" key="13">
    <source>
        <dbReference type="EMBL" id="KAF2282103.1"/>
    </source>
</evidence>
<keyword evidence="4 9" id="KW-0812">Transmembrane</keyword>
<feature type="domain" description="Cation efflux protein cytoplasmic" evidence="12">
    <location>
        <begin position="196"/>
        <end position="273"/>
    </location>
</feature>
<dbReference type="InterPro" id="IPR050681">
    <property type="entry name" value="CDF/SLC30A"/>
</dbReference>
<evidence type="ECO:0000256" key="10">
    <source>
        <dbReference type="SAM" id="SignalP"/>
    </source>
</evidence>
<feature type="transmembrane region" description="Helical" evidence="9">
    <location>
        <begin position="135"/>
        <end position="161"/>
    </location>
</feature>
<comment type="similarity">
    <text evidence="2">Belongs to the cation diffusion facilitator (CDF) transporter (TC 2.A.4) family. SLC30A subfamily.</text>
</comment>
<name>A0A6A6K197_HEVBR</name>
<dbReference type="SUPFAM" id="SSF161111">
    <property type="entry name" value="Cation efflux protein transmembrane domain-like"/>
    <property type="match status" value="1"/>
</dbReference>
<evidence type="ECO:0000256" key="2">
    <source>
        <dbReference type="ARBA" id="ARBA00008873"/>
    </source>
</evidence>
<dbReference type="InterPro" id="IPR002524">
    <property type="entry name" value="Cation_efflux"/>
</dbReference>
<accession>A0A6A6K197</accession>
<dbReference type="InterPro" id="IPR042245">
    <property type="entry name" value="Tgt2/MlaC_sf"/>
</dbReference>
<feature type="chain" id="PRO_5025616206" description="Cation efflux protein cytoplasmic domain-containing protein" evidence="10">
    <location>
        <begin position="22"/>
        <end position="513"/>
    </location>
</feature>
<evidence type="ECO:0008006" key="15">
    <source>
        <dbReference type="Google" id="ProtNLM"/>
    </source>
</evidence>
<dbReference type="NCBIfam" id="TIGR01297">
    <property type="entry name" value="CDF"/>
    <property type="match status" value="1"/>
</dbReference>
<dbReference type="Proteomes" id="UP000467840">
    <property type="component" value="Unassembled WGS sequence"/>
</dbReference>
<feature type="transmembrane region" description="Helical" evidence="9">
    <location>
        <begin position="293"/>
        <end position="315"/>
    </location>
</feature>